<keyword evidence="7" id="KW-1185">Reference proteome</keyword>
<proteinExistence type="predicted"/>
<dbReference type="Gene3D" id="1.10.238.10">
    <property type="entry name" value="EF-hand"/>
    <property type="match status" value="2"/>
</dbReference>
<dbReference type="FunFam" id="1.10.238.10:FF:000336">
    <property type="entry name" value="HLH domain-containing protein"/>
    <property type="match status" value="1"/>
</dbReference>
<reference evidence="6 7" key="1">
    <citation type="journal article" date="2020" name="IScience">
        <title>Genome Sequencing of the Endangered Kingdonia uniflora (Circaeasteraceae, Ranunculales) Reveals Potential Mechanisms of Evolutionary Specialization.</title>
        <authorList>
            <person name="Sun Y."/>
            <person name="Deng T."/>
            <person name="Zhang A."/>
            <person name="Moore M.J."/>
            <person name="Landis J.B."/>
            <person name="Lin N."/>
            <person name="Zhang H."/>
            <person name="Zhang X."/>
            <person name="Huang J."/>
            <person name="Zhang X."/>
            <person name="Sun H."/>
            <person name="Wang H."/>
        </authorList>
    </citation>
    <scope>NUCLEOTIDE SEQUENCE [LARGE SCALE GENOMIC DNA]</scope>
    <source>
        <strain evidence="6">TB1705</strain>
        <tissue evidence="6">Leaf</tissue>
    </source>
</reference>
<keyword evidence="4" id="KW-0106">Calcium</keyword>
<dbReference type="PANTHER" id="PTHR10891">
    <property type="entry name" value="EF-HAND CALCIUM-BINDING DOMAIN CONTAINING PROTEIN"/>
    <property type="match status" value="1"/>
</dbReference>
<evidence type="ECO:0000256" key="3">
    <source>
        <dbReference type="ARBA" id="ARBA00022737"/>
    </source>
</evidence>
<evidence type="ECO:0000256" key="4">
    <source>
        <dbReference type="ARBA" id="ARBA00022837"/>
    </source>
</evidence>
<evidence type="ECO:0000256" key="2">
    <source>
        <dbReference type="ARBA" id="ARBA00022723"/>
    </source>
</evidence>
<feature type="domain" description="EF-hand" evidence="5">
    <location>
        <begin position="147"/>
        <end position="182"/>
    </location>
</feature>
<dbReference type="AlphaFoldDB" id="A0A7J7LMW5"/>
<dbReference type="InterPro" id="IPR018247">
    <property type="entry name" value="EF_Hand_1_Ca_BS"/>
</dbReference>
<feature type="domain" description="EF-hand" evidence="5">
    <location>
        <begin position="40"/>
        <end position="75"/>
    </location>
</feature>
<dbReference type="FunFam" id="1.10.238.10:FF:000089">
    <property type="entry name" value="calmodulin-like protein 3"/>
    <property type="match status" value="1"/>
</dbReference>
<sequence length="183" mass="20976">MSNMSLLNFQYSLSKRFSPKPTRWGSKDRQNSGLSQIFIPNVEEMKRTFNKFDDNKDGMISKEEYKMVLRALGKENIDTEVTKIFQVADLDGNGFIDFKEFMAVHEKGGGITAMDIRSAFRAFDLDGNGRISAEELLEVLRKLGERCNLESCRKMVRAVDTNGDELIDMEEFMKMMTHTMSPC</sequence>
<dbReference type="PROSITE" id="PS50222">
    <property type="entry name" value="EF_HAND_2"/>
    <property type="match status" value="4"/>
</dbReference>
<feature type="domain" description="EF-hand" evidence="5">
    <location>
        <begin position="76"/>
        <end position="110"/>
    </location>
</feature>
<dbReference type="InterPro" id="IPR039647">
    <property type="entry name" value="EF_hand_pair_protein_CML-like"/>
</dbReference>
<comment type="function">
    <text evidence="1">Potential calcium sensor.</text>
</comment>
<dbReference type="PROSITE" id="PS00018">
    <property type="entry name" value="EF_HAND_1"/>
    <property type="match status" value="2"/>
</dbReference>
<organism evidence="6 7">
    <name type="scientific">Kingdonia uniflora</name>
    <dbReference type="NCBI Taxonomy" id="39325"/>
    <lineage>
        <taxon>Eukaryota</taxon>
        <taxon>Viridiplantae</taxon>
        <taxon>Streptophyta</taxon>
        <taxon>Embryophyta</taxon>
        <taxon>Tracheophyta</taxon>
        <taxon>Spermatophyta</taxon>
        <taxon>Magnoliopsida</taxon>
        <taxon>Ranunculales</taxon>
        <taxon>Circaeasteraceae</taxon>
        <taxon>Kingdonia</taxon>
    </lineage>
</organism>
<keyword evidence="3" id="KW-0677">Repeat</keyword>
<dbReference type="OrthoDB" id="26525at2759"/>
<dbReference type="PRINTS" id="PR00450">
    <property type="entry name" value="RECOVERIN"/>
</dbReference>
<dbReference type="GO" id="GO:0005509">
    <property type="term" value="F:calcium ion binding"/>
    <property type="evidence" value="ECO:0007669"/>
    <property type="project" value="InterPro"/>
</dbReference>
<evidence type="ECO:0000313" key="6">
    <source>
        <dbReference type="EMBL" id="KAF6144011.1"/>
    </source>
</evidence>
<dbReference type="InterPro" id="IPR011992">
    <property type="entry name" value="EF-hand-dom_pair"/>
</dbReference>
<dbReference type="InterPro" id="IPR002048">
    <property type="entry name" value="EF_hand_dom"/>
</dbReference>
<name>A0A7J7LMW5_9MAGN</name>
<comment type="caution">
    <text evidence="6">The sequence shown here is derived from an EMBL/GenBank/DDBJ whole genome shotgun (WGS) entry which is preliminary data.</text>
</comment>
<dbReference type="Proteomes" id="UP000541444">
    <property type="component" value="Unassembled WGS sequence"/>
</dbReference>
<dbReference type="SUPFAM" id="SSF47473">
    <property type="entry name" value="EF-hand"/>
    <property type="match status" value="1"/>
</dbReference>
<evidence type="ECO:0000259" key="5">
    <source>
        <dbReference type="PROSITE" id="PS50222"/>
    </source>
</evidence>
<evidence type="ECO:0000256" key="1">
    <source>
        <dbReference type="ARBA" id="ARBA00003291"/>
    </source>
</evidence>
<dbReference type="CDD" id="cd00051">
    <property type="entry name" value="EFh"/>
    <property type="match status" value="2"/>
</dbReference>
<dbReference type="Pfam" id="PF13499">
    <property type="entry name" value="EF-hand_7"/>
    <property type="match status" value="2"/>
</dbReference>
<dbReference type="EMBL" id="JACGCM010002156">
    <property type="protein sequence ID" value="KAF6144011.1"/>
    <property type="molecule type" value="Genomic_DNA"/>
</dbReference>
<gene>
    <name evidence="6" type="ORF">GIB67_017619</name>
</gene>
<evidence type="ECO:0000313" key="7">
    <source>
        <dbReference type="Proteomes" id="UP000541444"/>
    </source>
</evidence>
<protein>
    <recommendedName>
        <fullName evidence="5">EF-hand domain-containing protein</fullName>
    </recommendedName>
</protein>
<keyword evidence="2" id="KW-0479">Metal-binding</keyword>
<feature type="domain" description="EF-hand" evidence="5">
    <location>
        <begin position="111"/>
        <end position="146"/>
    </location>
</feature>
<dbReference type="SMART" id="SM00054">
    <property type="entry name" value="EFh"/>
    <property type="match status" value="4"/>
</dbReference>
<accession>A0A7J7LMW5</accession>